<dbReference type="InterPro" id="IPR007493">
    <property type="entry name" value="DUF538"/>
</dbReference>
<reference evidence="2 3" key="1">
    <citation type="journal article" date="2019" name="Genome Biol. Evol.">
        <title>Insights into the evolution of the New World diploid cottons (Gossypium, subgenus Houzingenia) based on genome sequencing.</title>
        <authorList>
            <person name="Grover C.E."/>
            <person name="Arick M.A. 2nd"/>
            <person name="Thrash A."/>
            <person name="Conover J.L."/>
            <person name="Sanders W.S."/>
            <person name="Peterson D.G."/>
            <person name="Frelichowski J.E."/>
            <person name="Scheffler J.A."/>
            <person name="Scheffler B.E."/>
            <person name="Wendel J.F."/>
        </authorList>
    </citation>
    <scope>NUCLEOTIDE SEQUENCE [LARGE SCALE GENOMIC DNA]</scope>
    <source>
        <strain evidence="2">5</strain>
        <tissue evidence="2">Leaf</tissue>
    </source>
</reference>
<accession>A0A7J9C2A2</accession>
<feature type="signal peptide" evidence="1">
    <location>
        <begin position="1"/>
        <end position="32"/>
    </location>
</feature>
<dbReference type="EMBL" id="JABEZY010000007">
    <property type="protein sequence ID" value="MBA0742518.1"/>
    <property type="molecule type" value="Genomic_DNA"/>
</dbReference>
<keyword evidence="3" id="KW-1185">Reference proteome</keyword>
<evidence type="ECO:0000313" key="3">
    <source>
        <dbReference type="Proteomes" id="UP000593579"/>
    </source>
</evidence>
<evidence type="ECO:0000313" key="2">
    <source>
        <dbReference type="EMBL" id="MBA0742518.1"/>
    </source>
</evidence>
<dbReference type="OrthoDB" id="1873537at2759"/>
<proteinExistence type="predicted"/>
<dbReference type="Proteomes" id="UP000593579">
    <property type="component" value="Unassembled WGS sequence"/>
</dbReference>
<evidence type="ECO:0008006" key="4">
    <source>
        <dbReference type="Google" id="ProtNLM"/>
    </source>
</evidence>
<dbReference type="InterPro" id="IPR036758">
    <property type="entry name" value="At5g01610-like"/>
</dbReference>
<dbReference type="Pfam" id="PF04398">
    <property type="entry name" value="DUF538"/>
    <property type="match status" value="1"/>
</dbReference>
<dbReference type="Gene3D" id="2.30.240.10">
    <property type="entry name" value="At5g01610-like"/>
    <property type="match status" value="1"/>
</dbReference>
<gene>
    <name evidence="2" type="ORF">Gogos_015567</name>
</gene>
<dbReference type="PANTHER" id="PTHR31676">
    <property type="entry name" value="T31J12.3 PROTEIN-RELATED"/>
    <property type="match status" value="1"/>
</dbReference>
<protein>
    <recommendedName>
        <fullName evidence="4">DUF538 domain-containing protein</fullName>
    </recommendedName>
</protein>
<dbReference type="AlphaFoldDB" id="A0A7J9C2A2"/>
<keyword evidence="1" id="KW-0732">Signal</keyword>
<dbReference type="PANTHER" id="PTHR31676:SF76">
    <property type="entry name" value="OS05G0362300 PROTEIN"/>
    <property type="match status" value="1"/>
</dbReference>
<sequence length="228" mass="25776">MGFFSIQIFIFSSNFLFLFLLVSQSFVPETIALENKKPTAYEVLKDFGFPIGILPKGVVGYDFDHSSGKFSAFLNGSCSFTIEGSYRLKYKNTIKGYLSKGKIASLEGVSVKLFFMWVNIVEVSRRGDDLEFSVGIAGAGFPVDNFEECPQCGCGMNCNDINQQKLFHRIFVTVSQNVYAMHVNGSILFGMHVKCHMLPCKDWSLWTMRPDQYYDWHADASTVCLKYT</sequence>
<name>A0A7J9C2A2_GOSGO</name>
<feature type="chain" id="PRO_5029525904" description="DUF538 domain-containing protein" evidence="1">
    <location>
        <begin position="33"/>
        <end position="228"/>
    </location>
</feature>
<dbReference type="SUPFAM" id="SSF141562">
    <property type="entry name" value="At5g01610-like"/>
    <property type="match status" value="1"/>
</dbReference>
<comment type="caution">
    <text evidence="2">The sequence shown here is derived from an EMBL/GenBank/DDBJ whole genome shotgun (WGS) entry which is preliminary data.</text>
</comment>
<evidence type="ECO:0000256" key="1">
    <source>
        <dbReference type="SAM" id="SignalP"/>
    </source>
</evidence>
<organism evidence="2 3">
    <name type="scientific">Gossypium gossypioides</name>
    <name type="common">Mexican cotton</name>
    <name type="synonym">Selera gossypioides</name>
    <dbReference type="NCBI Taxonomy" id="34282"/>
    <lineage>
        <taxon>Eukaryota</taxon>
        <taxon>Viridiplantae</taxon>
        <taxon>Streptophyta</taxon>
        <taxon>Embryophyta</taxon>
        <taxon>Tracheophyta</taxon>
        <taxon>Spermatophyta</taxon>
        <taxon>Magnoliopsida</taxon>
        <taxon>eudicotyledons</taxon>
        <taxon>Gunneridae</taxon>
        <taxon>Pentapetalae</taxon>
        <taxon>rosids</taxon>
        <taxon>malvids</taxon>
        <taxon>Malvales</taxon>
        <taxon>Malvaceae</taxon>
        <taxon>Malvoideae</taxon>
        <taxon>Gossypium</taxon>
    </lineage>
</organism>